<dbReference type="InterPro" id="IPR053210">
    <property type="entry name" value="ANKRD12"/>
</dbReference>
<feature type="region of interest" description="Disordered" evidence="2">
    <location>
        <begin position="220"/>
        <end position="335"/>
    </location>
</feature>
<dbReference type="InterPro" id="IPR036770">
    <property type="entry name" value="Ankyrin_rpt-contain_sf"/>
</dbReference>
<name>A0ABN7SL03_OIKDI</name>
<dbReference type="PANTHER" id="PTHR24149:SF14">
    <property type="entry name" value="ANKYRIN REPEAT DOMAIN 12"/>
    <property type="match status" value="1"/>
</dbReference>
<gene>
    <name evidence="3" type="ORF">OKIOD_LOCUS7935</name>
</gene>
<dbReference type="PANTHER" id="PTHR24149">
    <property type="entry name" value="ANKYRIN REPEAT DOMAIN-CONTAINING PROTEIN 12"/>
    <property type="match status" value="1"/>
</dbReference>
<feature type="region of interest" description="Disordered" evidence="2">
    <location>
        <begin position="490"/>
        <end position="509"/>
    </location>
</feature>
<dbReference type="Pfam" id="PF12796">
    <property type="entry name" value="Ank_2"/>
    <property type="match status" value="1"/>
</dbReference>
<feature type="compositionally biased region" description="Polar residues" evidence="2">
    <location>
        <begin position="599"/>
        <end position="637"/>
    </location>
</feature>
<feature type="compositionally biased region" description="Basic and acidic residues" evidence="2">
    <location>
        <begin position="312"/>
        <end position="323"/>
    </location>
</feature>
<sequence>MEKEDPVSGPQIPPSGRIVALSERQQMALLKKIEDKRKLQLSLKCQTDPQEFVKPKFFKEANKKAFNKLNKRNDRGETALHRATIKGDHKKVVELLGQGADVNAKDYAGWTALHEACNHGYLEIVRTLIEHGADVSVKGLDGDTPLHDAAVNGHEEITIALIQSGANPEAENDKKETPLEVAEDAETRRLLLEGIPIFKEYEKTRKKTLQAAKAGNFADCLTTEADDPPKSSTSPRKRSDSVFSAEEGPSPSSSETPKSTAVQPTAIPPVSAEDSQNNQSAMAKDKKEKKKREEKEREEAEERKLRKQKKKAERERAHREAIEAGKQPIPETIEERDKRWTEEIKMKVTLEAQQKNLQLTPDQFKKVVERRIQKRKERHQNKALLREQQNAALLKAKRMKEQKEKIARQRGLPPPSANGADPPKREKLSSSGSTDLKGPPESGDQTGTPKKKHKGEKTVKKEGGNESGRKPSLKFDSNFLDQVDLIKKSKESLKAHKNKQKEIRDRDQKRYKELQRLKELDNAKRSELKALSDSNVQEKKIGDKRPRLGSTNDFLASSKKPKVDIGRQGQNESGGIQSSSIGSATSTFTPLVPKKIEAQQPTLNFKPNETVTPSSQSLTNQVQSKQHQANTQNSNKDAASLPQETGAKDAISPSKQPPKQPPNGLPSRRVSVIQETPLNQQKEQPKTGPPFKPKFKWLTEKGHNQLQKRIEAQPKTLKVVTFNHLRLAESHNEQYAGNTTRKTVHDEQLNDFDERNCINERIQQNWRKIRPVIPDAPHDIENFKLLTGEYHLETSVQDRAAFPKLAPPPELPEKLQLLFKNQENERWKLRQEQTVVLEKLRLSYEQRVLRCYTEAKRLELGVAEYSATAFLQQMNFDNQYQLPIDEMQKKDNRNRYTPRVLNKLLDDAKHDFKLKQHKIIERQRMDNETCYMLQVTNWQLKAQQFSRDNAPKTINDVPEEYVPKVPVIEEAELPIF</sequence>
<reference evidence="3 4" key="1">
    <citation type="submission" date="2021-04" db="EMBL/GenBank/DDBJ databases">
        <authorList>
            <person name="Bliznina A."/>
        </authorList>
    </citation>
    <scope>NUCLEOTIDE SEQUENCE [LARGE SCALE GENOMIC DNA]</scope>
</reference>
<feature type="compositionally biased region" description="Basic and acidic residues" evidence="2">
    <location>
        <begin position="283"/>
        <end position="304"/>
    </location>
</feature>
<dbReference type="Gene3D" id="1.25.40.20">
    <property type="entry name" value="Ankyrin repeat-containing domain"/>
    <property type="match status" value="2"/>
</dbReference>
<dbReference type="SMART" id="SM00248">
    <property type="entry name" value="ANK"/>
    <property type="match status" value="3"/>
</dbReference>
<dbReference type="PROSITE" id="PS50297">
    <property type="entry name" value="ANK_REP_REGION"/>
    <property type="match status" value="3"/>
</dbReference>
<evidence type="ECO:0000313" key="4">
    <source>
        <dbReference type="Proteomes" id="UP001158576"/>
    </source>
</evidence>
<feature type="compositionally biased region" description="Basic and acidic residues" evidence="2">
    <location>
        <begin position="456"/>
        <end position="469"/>
    </location>
</feature>
<dbReference type="SUPFAM" id="SSF48403">
    <property type="entry name" value="Ankyrin repeat"/>
    <property type="match status" value="1"/>
</dbReference>
<feature type="compositionally biased region" description="Basic residues" evidence="2">
    <location>
        <begin position="372"/>
        <end position="381"/>
    </location>
</feature>
<proteinExistence type="predicted"/>
<feature type="compositionally biased region" description="Basic and acidic residues" evidence="2">
    <location>
        <begin position="528"/>
        <end position="546"/>
    </location>
</feature>
<feature type="region of interest" description="Disordered" evidence="2">
    <location>
        <begin position="528"/>
        <end position="667"/>
    </location>
</feature>
<organism evidence="3 4">
    <name type="scientific">Oikopleura dioica</name>
    <name type="common">Tunicate</name>
    <dbReference type="NCBI Taxonomy" id="34765"/>
    <lineage>
        <taxon>Eukaryota</taxon>
        <taxon>Metazoa</taxon>
        <taxon>Chordata</taxon>
        <taxon>Tunicata</taxon>
        <taxon>Appendicularia</taxon>
        <taxon>Copelata</taxon>
        <taxon>Oikopleuridae</taxon>
        <taxon>Oikopleura</taxon>
    </lineage>
</organism>
<feature type="compositionally biased region" description="Low complexity" evidence="2">
    <location>
        <begin position="244"/>
        <end position="259"/>
    </location>
</feature>
<protein>
    <submittedName>
        <fullName evidence="3">Oidioi.mRNA.OKI2018_I69.XSR.g16377.t1.cds</fullName>
    </submittedName>
</protein>
<dbReference type="Proteomes" id="UP001158576">
    <property type="component" value="Chromosome XSR"/>
</dbReference>
<accession>A0ABN7SL03</accession>
<keyword evidence="1" id="KW-0040">ANK repeat</keyword>
<dbReference type="PROSITE" id="PS50088">
    <property type="entry name" value="ANK_REPEAT"/>
    <property type="match status" value="3"/>
</dbReference>
<evidence type="ECO:0000313" key="3">
    <source>
        <dbReference type="EMBL" id="CAG5099245.1"/>
    </source>
</evidence>
<feature type="region of interest" description="Disordered" evidence="2">
    <location>
        <begin position="370"/>
        <end position="479"/>
    </location>
</feature>
<feature type="repeat" description="ANK" evidence="1">
    <location>
        <begin position="141"/>
        <end position="173"/>
    </location>
</feature>
<dbReference type="InterPro" id="IPR002110">
    <property type="entry name" value="Ankyrin_rpt"/>
</dbReference>
<keyword evidence="4" id="KW-1185">Reference proteome</keyword>
<evidence type="ECO:0000256" key="2">
    <source>
        <dbReference type="SAM" id="MobiDB-lite"/>
    </source>
</evidence>
<feature type="compositionally biased region" description="Pro residues" evidence="2">
    <location>
        <begin position="655"/>
        <end position="664"/>
    </location>
</feature>
<evidence type="ECO:0000256" key="1">
    <source>
        <dbReference type="PROSITE-ProRule" id="PRU00023"/>
    </source>
</evidence>
<feature type="compositionally biased region" description="Low complexity" evidence="2">
    <location>
        <begin position="568"/>
        <end position="583"/>
    </location>
</feature>
<dbReference type="EMBL" id="OU015569">
    <property type="protein sequence ID" value="CAG5099245.1"/>
    <property type="molecule type" value="Genomic_DNA"/>
</dbReference>
<dbReference type="Pfam" id="PF00023">
    <property type="entry name" value="Ank"/>
    <property type="match status" value="1"/>
</dbReference>
<feature type="repeat" description="ANK" evidence="1">
    <location>
        <begin position="75"/>
        <end position="107"/>
    </location>
</feature>
<feature type="repeat" description="ANK" evidence="1">
    <location>
        <begin position="108"/>
        <end position="140"/>
    </location>
</feature>